<sequence>MPILREMSQSMAYLRVQGETVSNAHVEGDVPVLVATARKHPRVKIWGTSEIPENNINLKLD</sequence>
<protein>
    <submittedName>
        <fullName evidence="1">Uncharacterized protein</fullName>
    </submittedName>
</protein>
<proteinExistence type="predicted"/>
<evidence type="ECO:0000313" key="2">
    <source>
        <dbReference type="Proteomes" id="UP000828390"/>
    </source>
</evidence>
<gene>
    <name evidence="1" type="ORF">DPMN_161269</name>
</gene>
<dbReference type="AlphaFoldDB" id="A0A9D4ESU2"/>
<evidence type="ECO:0000313" key="1">
    <source>
        <dbReference type="EMBL" id="KAH3783332.1"/>
    </source>
</evidence>
<accession>A0A9D4ESU2</accession>
<dbReference type="Proteomes" id="UP000828390">
    <property type="component" value="Unassembled WGS sequence"/>
</dbReference>
<name>A0A9D4ESU2_DREPO</name>
<dbReference type="EMBL" id="JAIWYP010000008">
    <property type="protein sequence ID" value="KAH3783332.1"/>
    <property type="molecule type" value="Genomic_DNA"/>
</dbReference>
<reference evidence="1" key="2">
    <citation type="submission" date="2020-11" db="EMBL/GenBank/DDBJ databases">
        <authorList>
            <person name="McCartney M.A."/>
            <person name="Auch B."/>
            <person name="Kono T."/>
            <person name="Mallez S."/>
            <person name="Becker A."/>
            <person name="Gohl D.M."/>
            <person name="Silverstein K.A.T."/>
            <person name="Koren S."/>
            <person name="Bechman K.B."/>
            <person name="Herman A."/>
            <person name="Abrahante J.E."/>
            <person name="Garbe J."/>
        </authorList>
    </citation>
    <scope>NUCLEOTIDE SEQUENCE</scope>
    <source>
        <strain evidence="1">Duluth1</strain>
        <tissue evidence="1">Whole animal</tissue>
    </source>
</reference>
<reference evidence="1" key="1">
    <citation type="journal article" date="2019" name="bioRxiv">
        <title>The Genome of the Zebra Mussel, Dreissena polymorpha: A Resource for Invasive Species Research.</title>
        <authorList>
            <person name="McCartney M.A."/>
            <person name="Auch B."/>
            <person name="Kono T."/>
            <person name="Mallez S."/>
            <person name="Zhang Y."/>
            <person name="Obille A."/>
            <person name="Becker A."/>
            <person name="Abrahante J.E."/>
            <person name="Garbe J."/>
            <person name="Badalamenti J.P."/>
            <person name="Herman A."/>
            <person name="Mangelson H."/>
            <person name="Liachko I."/>
            <person name="Sullivan S."/>
            <person name="Sone E.D."/>
            <person name="Koren S."/>
            <person name="Silverstein K.A.T."/>
            <person name="Beckman K.B."/>
            <person name="Gohl D.M."/>
        </authorList>
    </citation>
    <scope>NUCLEOTIDE SEQUENCE</scope>
    <source>
        <strain evidence="1">Duluth1</strain>
        <tissue evidence="1">Whole animal</tissue>
    </source>
</reference>
<keyword evidence="2" id="KW-1185">Reference proteome</keyword>
<comment type="caution">
    <text evidence="1">The sequence shown here is derived from an EMBL/GenBank/DDBJ whole genome shotgun (WGS) entry which is preliminary data.</text>
</comment>
<organism evidence="1 2">
    <name type="scientific">Dreissena polymorpha</name>
    <name type="common">Zebra mussel</name>
    <name type="synonym">Mytilus polymorpha</name>
    <dbReference type="NCBI Taxonomy" id="45954"/>
    <lineage>
        <taxon>Eukaryota</taxon>
        <taxon>Metazoa</taxon>
        <taxon>Spiralia</taxon>
        <taxon>Lophotrochozoa</taxon>
        <taxon>Mollusca</taxon>
        <taxon>Bivalvia</taxon>
        <taxon>Autobranchia</taxon>
        <taxon>Heteroconchia</taxon>
        <taxon>Euheterodonta</taxon>
        <taxon>Imparidentia</taxon>
        <taxon>Neoheterodontei</taxon>
        <taxon>Myida</taxon>
        <taxon>Dreissenoidea</taxon>
        <taxon>Dreissenidae</taxon>
        <taxon>Dreissena</taxon>
    </lineage>
</organism>